<feature type="transmembrane region" description="Helical" evidence="7">
    <location>
        <begin position="176"/>
        <end position="202"/>
    </location>
</feature>
<dbReference type="InterPro" id="IPR036259">
    <property type="entry name" value="MFS_trans_sf"/>
</dbReference>
<dbReference type="CDD" id="cd06173">
    <property type="entry name" value="MFS_MefA_like"/>
    <property type="match status" value="1"/>
</dbReference>
<reference evidence="9 10" key="1">
    <citation type="submission" date="2016-11" db="EMBL/GenBank/DDBJ databases">
        <authorList>
            <person name="Jaros S."/>
            <person name="Januszkiewicz K."/>
            <person name="Wedrychowicz H."/>
        </authorList>
    </citation>
    <scope>NUCLEOTIDE SEQUENCE [LARGE SCALE GENOMIC DNA]</scope>
    <source>
        <strain evidence="9 10">NF2</strain>
    </source>
</reference>
<keyword evidence="2" id="KW-0813">Transport</keyword>
<evidence type="ECO:0000256" key="7">
    <source>
        <dbReference type="SAM" id="Phobius"/>
    </source>
</evidence>
<feature type="transmembrane region" description="Helical" evidence="7">
    <location>
        <begin position="349"/>
        <end position="367"/>
    </location>
</feature>
<evidence type="ECO:0000256" key="2">
    <source>
        <dbReference type="ARBA" id="ARBA00022448"/>
    </source>
</evidence>
<accession>A0A220MR43</accession>
<keyword evidence="6 7" id="KW-0472">Membrane</keyword>
<dbReference type="RefSeq" id="WP_088910457.1">
    <property type="nucleotide sequence ID" value="NZ_CP018145.1"/>
</dbReference>
<evidence type="ECO:0000256" key="6">
    <source>
        <dbReference type="ARBA" id="ARBA00023136"/>
    </source>
</evidence>
<evidence type="ECO:0000313" key="10">
    <source>
        <dbReference type="Proteomes" id="UP000197781"/>
    </source>
</evidence>
<evidence type="ECO:0000259" key="8">
    <source>
        <dbReference type="PROSITE" id="PS50850"/>
    </source>
</evidence>
<feature type="transmembrane region" description="Helical" evidence="7">
    <location>
        <begin position="20"/>
        <end position="42"/>
    </location>
</feature>
<organism evidence="9 10">
    <name type="scientific">Brevibacillus formosus</name>
    <dbReference type="NCBI Taxonomy" id="54913"/>
    <lineage>
        <taxon>Bacteria</taxon>
        <taxon>Bacillati</taxon>
        <taxon>Bacillota</taxon>
        <taxon>Bacilli</taxon>
        <taxon>Bacillales</taxon>
        <taxon>Paenibacillaceae</taxon>
        <taxon>Brevibacillus</taxon>
    </lineage>
</organism>
<dbReference type="PANTHER" id="PTHR23513">
    <property type="entry name" value="INTEGRAL MEMBRANE EFFLUX PROTEIN-RELATED"/>
    <property type="match status" value="1"/>
</dbReference>
<name>A0A220MR43_9BACL</name>
<gene>
    <name evidence="9" type="ORF">BP422_27760</name>
</gene>
<dbReference type="InterPro" id="IPR011701">
    <property type="entry name" value="MFS"/>
</dbReference>
<comment type="subcellular location">
    <subcellularLocation>
        <location evidence="1">Cell membrane</location>
        <topology evidence="1">Multi-pass membrane protein</topology>
    </subcellularLocation>
</comment>
<dbReference type="PANTHER" id="PTHR23513:SF6">
    <property type="entry name" value="MAJOR FACILITATOR SUPERFAMILY ASSOCIATED DOMAIN-CONTAINING PROTEIN"/>
    <property type="match status" value="1"/>
</dbReference>
<keyword evidence="3" id="KW-1003">Cell membrane</keyword>
<dbReference type="GO" id="GO:0005886">
    <property type="term" value="C:plasma membrane"/>
    <property type="evidence" value="ECO:0007669"/>
    <property type="project" value="UniProtKB-SubCell"/>
</dbReference>
<feature type="transmembrane region" description="Helical" evidence="7">
    <location>
        <begin position="311"/>
        <end position="328"/>
    </location>
</feature>
<feature type="transmembrane region" description="Helical" evidence="7">
    <location>
        <begin position="223"/>
        <end position="246"/>
    </location>
</feature>
<dbReference type="KEGG" id="bfm:BP422_27760"/>
<feature type="transmembrane region" description="Helical" evidence="7">
    <location>
        <begin position="54"/>
        <end position="74"/>
    </location>
</feature>
<evidence type="ECO:0000256" key="3">
    <source>
        <dbReference type="ARBA" id="ARBA00022475"/>
    </source>
</evidence>
<protein>
    <submittedName>
        <fullName evidence="9">Arabinose ABC transporter permease</fullName>
    </submittedName>
</protein>
<dbReference type="Proteomes" id="UP000197781">
    <property type="component" value="Chromosome"/>
</dbReference>
<keyword evidence="4 7" id="KW-0812">Transmembrane</keyword>
<evidence type="ECO:0000256" key="4">
    <source>
        <dbReference type="ARBA" id="ARBA00022692"/>
    </source>
</evidence>
<feature type="domain" description="Major facilitator superfamily (MFS) profile" evidence="8">
    <location>
        <begin position="223"/>
        <end position="408"/>
    </location>
</feature>
<feature type="transmembrane region" description="Helical" evidence="7">
    <location>
        <begin position="379"/>
        <end position="397"/>
    </location>
</feature>
<proteinExistence type="predicted"/>
<dbReference type="SUPFAM" id="SSF103473">
    <property type="entry name" value="MFS general substrate transporter"/>
    <property type="match status" value="1"/>
</dbReference>
<feature type="transmembrane region" description="Helical" evidence="7">
    <location>
        <begin position="258"/>
        <end position="278"/>
    </location>
</feature>
<feature type="transmembrane region" description="Helical" evidence="7">
    <location>
        <begin position="285"/>
        <end position="305"/>
    </location>
</feature>
<dbReference type="EMBL" id="CP018145">
    <property type="protein sequence ID" value="ASJ56980.1"/>
    <property type="molecule type" value="Genomic_DNA"/>
</dbReference>
<dbReference type="Gene3D" id="1.20.1250.20">
    <property type="entry name" value="MFS general substrate transporter like domains"/>
    <property type="match status" value="1"/>
</dbReference>
<evidence type="ECO:0000256" key="5">
    <source>
        <dbReference type="ARBA" id="ARBA00022989"/>
    </source>
</evidence>
<evidence type="ECO:0000313" key="9">
    <source>
        <dbReference type="EMBL" id="ASJ56980.1"/>
    </source>
</evidence>
<dbReference type="AlphaFoldDB" id="A0A220MR43"/>
<dbReference type="GO" id="GO:0022857">
    <property type="term" value="F:transmembrane transporter activity"/>
    <property type="evidence" value="ECO:0007669"/>
    <property type="project" value="InterPro"/>
</dbReference>
<keyword evidence="5 7" id="KW-1133">Transmembrane helix</keyword>
<dbReference type="Pfam" id="PF07690">
    <property type="entry name" value="MFS_1"/>
    <property type="match status" value="1"/>
</dbReference>
<sequence length="408" mass="44555">MNQTAVQASVWQQRSYRWILFGQLISELGASLGTLANSWLIYQATGSQGAVGQMWLLYFLPSLAIQFVAGPYIDRFDKKRVMIFSQWMRAAAFCLSFAVITSGTESLWPLYFTALINGLVQPLYVPASQSLLPALVKREQLLQANAYLDSVLRIALITGPPLAGILVASIGGESVLALVAISYALSGFFLVLCPIAPADTANKKQSWFVMFKAGLAIFWQKPLLLWLGLYSALVQFAVGVTLVLNLPFVAGELQGTSFHVGLFLAGYPLGYFFGSLLVPRFRSSFGQPLIMLGSLVLGGLSFVAIGFTHDIWLAITIELLAGLFAPFFQVHSTSLYQLHVPSELMGRVLSVRLLIVRATMPVGIWLGGQLSDQVGIRPLYISVGAVIVLAALAGILFRKFVTNRIFHI</sequence>
<dbReference type="PROSITE" id="PS50850">
    <property type="entry name" value="MFS"/>
    <property type="match status" value="1"/>
</dbReference>
<dbReference type="InterPro" id="IPR020846">
    <property type="entry name" value="MFS_dom"/>
</dbReference>
<evidence type="ECO:0000256" key="1">
    <source>
        <dbReference type="ARBA" id="ARBA00004651"/>
    </source>
</evidence>